<organism evidence="4 5">
    <name type="scientific">Hohenbuehelia grisea</name>
    <dbReference type="NCBI Taxonomy" id="104357"/>
    <lineage>
        <taxon>Eukaryota</taxon>
        <taxon>Fungi</taxon>
        <taxon>Dikarya</taxon>
        <taxon>Basidiomycota</taxon>
        <taxon>Agaricomycotina</taxon>
        <taxon>Agaricomycetes</taxon>
        <taxon>Agaricomycetidae</taxon>
        <taxon>Agaricales</taxon>
        <taxon>Pleurotineae</taxon>
        <taxon>Pleurotaceae</taxon>
        <taxon>Hohenbuehelia</taxon>
    </lineage>
</organism>
<dbReference type="EMBL" id="JASNQZ010000015">
    <property type="protein sequence ID" value="KAL0946932.1"/>
    <property type="molecule type" value="Genomic_DNA"/>
</dbReference>
<keyword evidence="2" id="KW-0812">Transmembrane</keyword>
<gene>
    <name evidence="4" type="ORF">HGRIS_013092</name>
</gene>
<dbReference type="SMART" id="SM00563">
    <property type="entry name" value="PlsC"/>
    <property type="match status" value="1"/>
</dbReference>
<dbReference type="SUPFAM" id="SSF69593">
    <property type="entry name" value="Glycerol-3-phosphate (1)-acyltransferase"/>
    <property type="match status" value="2"/>
</dbReference>
<comment type="caution">
    <text evidence="4">The sequence shown here is derived from an EMBL/GenBank/DDBJ whole genome shotgun (WGS) entry which is preliminary data.</text>
</comment>
<evidence type="ECO:0000256" key="2">
    <source>
        <dbReference type="SAM" id="Phobius"/>
    </source>
</evidence>
<feature type="transmembrane region" description="Helical" evidence="2">
    <location>
        <begin position="411"/>
        <end position="435"/>
    </location>
</feature>
<evidence type="ECO:0000313" key="4">
    <source>
        <dbReference type="EMBL" id="KAL0946932.1"/>
    </source>
</evidence>
<dbReference type="Pfam" id="PF01553">
    <property type="entry name" value="Acyltransferase"/>
    <property type="match status" value="1"/>
</dbReference>
<proteinExistence type="predicted"/>
<accession>A0ABR3IUD2</accession>
<evidence type="ECO:0000256" key="1">
    <source>
        <dbReference type="SAM" id="MobiDB-lite"/>
    </source>
</evidence>
<feature type="transmembrane region" description="Helical" evidence="2">
    <location>
        <begin position="462"/>
        <end position="485"/>
    </location>
</feature>
<protein>
    <recommendedName>
        <fullName evidence="3">Phospholipid/glycerol acyltransferase domain-containing protein</fullName>
    </recommendedName>
</protein>
<feature type="domain" description="Phospholipid/glycerol acyltransferase" evidence="3">
    <location>
        <begin position="40"/>
        <end position="262"/>
    </location>
</feature>
<name>A0ABR3IUD2_9AGAR</name>
<keyword evidence="5" id="KW-1185">Reference proteome</keyword>
<feature type="compositionally biased region" description="Acidic residues" evidence="1">
    <location>
        <begin position="667"/>
        <end position="676"/>
    </location>
</feature>
<sequence>MSNLPYDAAIIFWRTVTQIFFREVRPRGAFNIPREGPVIFVVAPHHNQFLDPLLLTLEVYRETRRHVRFLAAAKSMDRKVIGFFSRLMDSIPVVRAADQAKPGAGLIKLSLDDPCLVIGEGTKFTSDFKPRMQIMLPKSVNSAVAEVAEIISDTELRIKKEFGGDSGKGTARIREKLSELESGGTFGLEFKTLPFVDQQDMYRAVYQALTKNGSIAIFPEGGSHDRTDLLPLKAGVSIMALGAMANDPNVKVKIVPVGLSYFHAHRFRSRAVVEFGAAMDVPEELVDMFKLGGPQKREAVANFLDLVYDALKTVTVRAPDYETLMLVQAARRLYKTPGQHLTLGQVVELNRRLLEGYTHFKDEPRIQKLRNDVLRYNRLLRDLGLRDHQVPRAKPAGWKTFGLLTYRLTLLIIWTLLALPGTLLNGPMFILASVISRRKAKEALAASVVKVAGRDVLATWKVLISLGVAPVLYFLYAFLATLLAIKAQAPLKWRIATPFTVFALLPFMNYAALKFGEAGVDVLKSLRPLIITLVPGQQRELNKLKAMRLQLSNELADLINEFGPKLYNDFDQVGTLNNKHLLPILIPSLRQWRILVPSASVPPSSGTPGMWRRKSGVGAVDAQGLGLTHPMTWLDERLFGWSRSAKRGTSVWGGHASHEASRVATPEDTDEEDSGDYDNVIGLIHEDNPLKPVKSRSRQSSYADLQRLRLSTLNPSSSPTTSTSTSAQPSAVSSNATSPTVELDGIHFRSGHRERRPSLTDGVSVKRIAAVDPAEQFTEATQDINDEIQHQKHK</sequence>
<dbReference type="PANTHER" id="PTHR31605">
    <property type="entry name" value="GLYCEROL-3-PHOSPHATE O-ACYLTRANSFERASE 1"/>
    <property type="match status" value="1"/>
</dbReference>
<reference evidence="5" key="1">
    <citation type="submission" date="2024-06" db="EMBL/GenBank/DDBJ databases">
        <title>Multi-omics analyses provide insights into the biosynthesis of the anticancer antibiotic pleurotin in Hohenbuehelia grisea.</title>
        <authorList>
            <person name="Weaver J.A."/>
            <person name="Alberti F."/>
        </authorList>
    </citation>
    <scope>NUCLEOTIDE SEQUENCE [LARGE SCALE GENOMIC DNA]</scope>
    <source>
        <strain evidence="5">T-177</strain>
    </source>
</reference>
<evidence type="ECO:0000313" key="5">
    <source>
        <dbReference type="Proteomes" id="UP001556367"/>
    </source>
</evidence>
<feature type="region of interest" description="Disordered" evidence="1">
    <location>
        <begin position="649"/>
        <end position="742"/>
    </location>
</feature>
<evidence type="ECO:0000259" key="3">
    <source>
        <dbReference type="SMART" id="SM00563"/>
    </source>
</evidence>
<dbReference type="InterPro" id="IPR002123">
    <property type="entry name" value="Plipid/glycerol_acylTrfase"/>
</dbReference>
<keyword evidence="2" id="KW-1133">Transmembrane helix</keyword>
<keyword evidence="2" id="KW-0472">Membrane</keyword>
<dbReference type="InterPro" id="IPR052744">
    <property type="entry name" value="GPAT/DAPAT"/>
</dbReference>
<dbReference type="PANTHER" id="PTHR31605:SF0">
    <property type="entry name" value="GLYCEROL-3-PHOSPHATE O-ACYLTRANSFERASE 1"/>
    <property type="match status" value="1"/>
</dbReference>
<dbReference type="Proteomes" id="UP001556367">
    <property type="component" value="Unassembled WGS sequence"/>
</dbReference>
<feature type="compositionally biased region" description="Low complexity" evidence="1">
    <location>
        <begin position="710"/>
        <end position="735"/>
    </location>
</feature>